<evidence type="ECO:0000313" key="4">
    <source>
        <dbReference type="Proteomes" id="UP000321323"/>
    </source>
</evidence>
<reference evidence="3 4" key="1">
    <citation type="journal article" date="2019" name="Int. J. Syst. Evol. Microbiol.">
        <title>The Draft Whole-Genome Sequence of the Antibiotic Producer Empedobacter haloabium ATCC 31962 Provides Indications for Its Taxonomic Reclassification.</title>
        <authorList>
            <person name="Miess H."/>
            <person name="Arlt P."/>
            <person name="Apel A.K."/>
            <person name="Weber T."/>
            <person name="Nieselt K."/>
            <person name="Hanssen F."/>
            <person name="Czemmel S."/>
            <person name="Nahnsen S."/>
            <person name="Gross H."/>
        </authorList>
    </citation>
    <scope>NUCLEOTIDE SEQUENCE [LARGE SCALE GENOMIC DNA]</scope>
    <source>
        <strain evidence="3 4">ATCC 31962</strain>
    </source>
</reference>
<dbReference type="Proteomes" id="UP000321323">
    <property type="component" value="Chromosome"/>
</dbReference>
<feature type="signal peptide" evidence="2">
    <location>
        <begin position="1"/>
        <end position="27"/>
    </location>
</feature>
<feature type="region of interest" description="Disordered" evidence="1">
    <location>
        <begin position="96"/>
        <end position="119"/>
    </location>
</feature>
<evidence type="ECO:0000256" key="2">
    <source>
        <dbReference type="SAM" id="SignalP"/>
    </source>
</evidence>
<organism evidence="3 4">
    <name type="scientific">[Empedobacter] haloabium</name>
    <dbReference type="NCBI Taxonomy" id="592317"/>
    <lineage>
        <taxon>Bacteria</taxon>
        <taxon>Pseudomonadati</taxon>
        <taxon>Pseudomonadota</taxon>
        <taxon>Betaproteobacteria</taxon>
        <taxon>Burkholderiales</taxon>
        <taxon>Oxalobacteraceae</taxon>
        <taxon>Telluria group</taxon>
        <taxon>Telluria group incertae sedis</taxon>
    </lineage>
</organism>
<gene>
    <name evidence="3" type="ORF">E7V67_009720</name>
</gene>
<protein>
    <recommendedName>
        <fullName evidence="5">DUF2946 domain-containing protein</fullName>
    </recommendedName>
</protein>
<dbReference type="EMBL" id="CP136508">
    <property type="protein sequence ID" value="WUR15356.1"/>
    <property type="molecule type" value="Genomic_DNA"/>
</dbReference>
<accession>A0ABZ1URK2</accession>
<evidence type="ECO:0008006" key="5">
    <source>
        <dbReference type="Google" id="ProtNLM"/>
    </source>
</evidence>
<proteinExistence type="predicted"/>
<evidence type="ECO:0000256" key="1">
    <source>
        <dbReference type="SAM" id="MobiDB-lite"/>
    </source>
</evidence>
<keyword evidence="2" id="KW-0732">Signal</keyword>
<keyword evidence="4" id="KW-1185">Reference proteome</keyword>
<evidence type="ECO:0000313" key="3">
    <source>
        <dbReference type="EMBL" id="WUR15356.1"/>
    </source>
</evidence>
<name>A0ABZ1URK2_9BURK</name>
<feature type="chain" id="PRO_5047353321" description="DUF2946 domain-containing protein" evidence="2">
    <location>
        <begin position="28"/>
        <end position="119"/>
    </location>
</feature>
<sequence>MKRTFSTFILWLLIAILPLNASATRLACCWPAGDDAASECEQHRNMTRAGDTALAKHRAPVGERCSHCSLCCAPAPALQRHVVALTIVLNIERVESRSQARHSSRTRDRLERPPKLFFA</sequence>
<feature type="compositionally biased region" description="Basic and acidic residues" evidence="1">
    <location>
        <begin position="105"/>
        <end position="119"/>
    </location>
</feature>